<dbReference type="STRING" id="1121881.SAMN02745225_01437"/>
<dbReference type="Pfam" id="PF13464">
    <property type="entry name" value="RodZ_C"/>
    <property type="match status" value="1"/>
</dbReference>
<protein>
    <recommendedName>
        <fullName evidence="2">Cytoskeleton protein RodZ-like C-terminal domain-containing protein</fullName>
    </recommendedName>
</protein>
<feature type="domain" description="Cytoskeleton protein RodZ-like C-terminal" evidence="2">
    <location>
        <begin position="285"/>
        <end position="349"/>
    </location>
</feature>
<feature type="region of interest" description="Disordered" evidence="1">
    <location>
        <begin position="50"/>
        <end position="70"/>
    </location>
</feature>
<evidence type="ECO:0000259" key="2">
    <source>
        <dbReference type="Pfam" id="PF13464"/>
    </source>
</evidence>
<accession>A0A1M4VU26</accession>
<gene>
    <name evidence="3" type="ORF">SAMN02745225_01437</name>
</gene>
<dbReference type="Proteomes" id="UP000184295">
    <property type="component" value="Unassembled WGS sequence"/>
</dbReference>
<feature type="compositionally biased region" description="Low complexity" evidence="1">
    <location>
        <begin position="254"/>
        <end position="268"/>
    </location>
</feature>
<evidence type="ECO:0000313" key="3">
    <source>
        <dbReference type="EMBL" id="SHE72469.1"/>
    </source>
</evidence>
<feature type="compositionally biased region" description="Low complexity" evidence="1">
    <location>
        <begin position="85"/>
        <end position="94"/>
    </location>
</feature>
<feature type="region of interest" description="Disordered" evidence="1">
    <location>
        <begin position="75"/>
        <end position="94"/>
    </location>
</feature>
<keyword evidence="4" id="KW-1185">Reference proteome</keyword>
<proteinExistence type="predicted"/>
<feature type="region of interest" description="Disordered" evidence="1">
    <location>
        <begin position="223"/>
        <end position="269"/>
    </location>
</feature>
<evidence type="ECO:0000256" key="1">
    <source>
        <dbReference type="SAM" id="MobiDB-lite"/>
    </source>
</evidence>
<sequence>MTAILVVAIIVLLVGAVSGATMSALGKERKSIESHKKILSVMEDLASSNSILKESNEPEVSRRSDRTRSHVRAVRPVRDGKSPTVGSSVVSESLSGAGIRKGRGRLIGLHGDRFVVEEAEEDPKTLQIPIVDLERPRQAFVGAESPATDALQQKHDVNNGGGGPSPIVIDDERIPDLEEMRQGTVPQHASRSSQVRIGSVVVAVGLGVIGVSTVVFKVATEKHSTVSSATQTQNTTARSQVSSSSTKKKHRVKSTTTTTSPQISPVSSNSLGATYQVPSGTLTIQLTASAPCWVEQSNSPYGKLFFAQTLAAGQTQTLTSTAPIWIRTGNVKALSIKINNLPVVISAPPGTYNFTFNAG</sequence>
<feature type="compositionally biased region" description="Basic and acidic residues" evidence="1">
    <location>
        <begin position="54"/>
        <end position="68"/>
    </location>
</feature>
<dbReference type="RefSeq" id="WP_072790558.1">
    <property type="nucleotide sequence ID" value="NZ_FQUL01000019.1"/>
</dbReference>
<dbReference type="InterPro" id="IPR025194">
    <property type="entry name" value="RodZ-like_C"/>
</dbReference>
<dbReference type="EMBL" id="FQUL01000019">
    <property type="protein sequence ID" value="SHE72469.1"/>
    <property type="molecule type" value="Genomic_DNA"/>
</dbReference>
<reference evidence="4" key="1">
    <citation type="submission" date="2016-11" db="EMBL/GenBank/DDBJ databases">
        <authorList>
            <person name="Varghese N."/>
            <person name="Submissions S."/>
        </authorList>
    </citation>
    <scope>NUCLEOTIDE SEQUENCE [LARGE SCALE GENOMIC DNA]</scope>
    <source>
        <strain evidence="4">DSM 19514</strain>
    </source>
</reference>
<dbReference type="AlphaFoldDB" id="A0A1M4VU26"/>
<feature type="compositionally biased region" description="Polar residues" evidence="1">
    <location>
        <begin position="225"/>
        <end position="240"/>
    </location>
</feature>
<name>A0A1M4VU26_9ACTN</name>
<evidence type="ECO:0000313" key="4">
    <source>
        <dbReference type="Proteomes" id="UP000184295"/>
    </source>
</evidence>
<organism evidence="3 4">
    <name type="scientific">Ferrithrix thermotolerans DSM 19514</name>
    <dbReference type="NCBI Taxonomy" id="1121881"/>
    <lineage>
        <taxon>Bacteria</taxon>
        <taxon>Bacillati</taxon>
        <taxon>Actinomycetota</taxon>
        <taxon>Acidimicrobiia</taxon>
        <taxon>Acidimicrobiales</taxon>
        <taxon>Acidimicrobiaceae</taxon>
        <taxon>Ferrithrix</taxon>
    </lineage>
</organism>